<comment type="caution">
    <text evidence="8">The sequence shown here is derived from an EMBL/GenBank/DDBJ whole genome shotgun (WGS) entry which is preliminary data.</text>
</comment>
<reference evidence="8 9" key="1">
    <citation type="journal article" date="2015" name="Nature">
        <title>rRNA introns, odd ribosomes, and small enigmatic genomes across a large radiation of phyla.</title>
        <authorList>
            <person name="Brown C.T."/>
            <person name="Hug L.A."/>
            <person name="Thomas B.C."/>
            <person name="Sharon I."/>
            <person name="Castelle C.J."/>
            <person name="Singh A."/>
            <person name="Wilkins M.J."/>
            <person name="Williams K.H."/>
            <person name="Banfield J.F."/>
        </authorList>
    </citation>
    <scope>NUCLEOTIDE SEQUENCE [LARGE SCALE GENOMIC DNA]</scope>
</reference>
<feature type="active site" description="Proton donor/acceptor" evidence="7">
    <location>
        <position position="89"/>
    </location>
</feature>
<dbReference type="GO" id="GO:0009264">
    <property type="term" value="P:deoxyribonucleotide catabolic process"/>
    <property type="evidence" value="ECO:0007669"/>
    <property type="project" value="UniProtKB-UniRule"/>
</dbReference>
<dbReference type="Pfam" id="PF01791">
    <property type="entry name" value="DeoC"/>
    <property type="match status" value="1"/>
</dbReference>
<dbReference type="EMBL" id="LCLU01000044">
    <property type="protein sequence ID" value="KKU20598.1"/>
    <property type="molecule type" value="Genomic_DNA"/>
</dbReference>
<comment type="function">
    <text evidence="6 7">Catalyzes a reversible aldol reaction between acetaldehyde and D-glyceraldehyde 3-phosphate to generate 2-deoxy-D-ribose 5-phosphate.</text>
</comment>
<evidence type="ECO:0000256" key="3">
    <source>
        <dbReference type="ARBA" id="ARBA00023239"/>
    </source>
</evidence>
<dbReference type="Gene3D" id="3.20.20.70">
    <property type="entry name" value="Aldolase class I"/>
    <property type="match status" value="1"/>
</dbReference>
<dbReference type="SUPFAM" id="SSF51569">
    <property type="entry name" value="Aldolase"/>
    <property type="match status" value="1"/>
</dbReference>
<dbReference type="PIRSF" id="PIRSF001357">
    <property type="entry name" value="DeoC"/>
    <property type="match status" value="1"/>
</dbReference>
<accession>A0A0G1QS83</accession>
<dbReference type="InterPro" id="IPR013785">
    <property type="entry name" value="Aldolase_TIM"/>
</dbReference>
<proteinExistence type="inferred from homology"/>
<feature type="active site" description="Schiff-base intermediate with acetaldehyde" evidence="7">
    <location>
        <position position="151"/>
    </location>
</feature>
<dbReference type="InterPro" id="IPR002915">
    <property type="entry name" value="DeoC/FbaB/LacD_aldolase"/>
</dbReference>
<comment type="pathway">
    <text evidence="7">Carbohydrate degradation; 2-deoxy-D-ribose 1-phosphate degradation; D-glyceraldehyde 3-phosphate and acetaldehyde from 2-deoxy-alpha-D-ribose 1-phosphate: step 2/2.</text>
</comment>
<dbReference type="NCBIfam" id="TIGR00126">
    <property type="entry name" value="deoC"/>
    <property type="match status" value="1"/>
</dbReference>
<protein>
    <recommendedName>
        <fullName evidence="7">Deoxyribose-phosphate aldolase</fullName>
        <shortName evidence="7">DERA</shortName>
        <ecNumber evidence="7">4.1.2.4</ecNumber>
    </recommendedName>
    <alternativeName>
        <fullName evidence="7">2-deoxy-D-ribose 5-phosphate aldolase</fullName>
    </alternativeName>
    <alternativeName>
        <fullName evidence="7">Phosphodeoxyriboaldolase</fullName>
        <shortName evidence="7">Deoxyriboaldolase</shortName>
    </alternativeName>
</protein>
<gene>
    <name evidence="7" type="primary">deoC</name>
    <name evidence="8" type="ORF">UX33_C0044G0005</name>
</gene>
<dbReference type="Proteomes" id="UP000034569">
    <property type="component" value="Unassembled WGS sequence"/>
</dbReference>
<dbReference type="PATRIC" id="fig|1618619.3.peg.647"/>
<comment type="catalytic activity">
    <reaction evidence="5 7">
        <text>2-deoxy-D-ribose 5-phosphate = D-glyceraldehyde 3-phosphate + acetaldehyde</text>
        <dbReference type="Rhea" id="RHEA:12821"/>
        <dbReference type="ChEBI" id="CHEBI:15343"/>
        <dbReference type="ChEBI" id="CHEBI:59776"/>
        <dbReference type="ChEBI" id="CHEBI:62877"/>
        <dbReference type="EC" id="4.1.2.4"/>
    </reaction>
</comment>
<keyword evidence="3 7" id="KW-0456">Lyase</keyword>
<dbReference type="HAMAP" id="MF_00114">
    <property type="entry name" value="DeoC_type1"/>
    <property type="match status" value="1"/>
</dbReference>
<dbReference type="UniPathway" id="UPA00002">
    <property type="reaction ID" value="UER00468"/>
</dbReference>
<dbReference type="FunFam" id="3.20.20.70:FF:000198">
    <property type="entry name" value="Deoxyribose-phosphate aldolase"/>
    <property type="match status" value="1"/>
</dbReference>
<comment type="similarity">
    <text evidence="1 7">Belongs to the DeoC/FbaB aldolase family. DeoC type 1 subfamily.</text>
</comment>
<dbReference type="GO" id="GO:0005737">
    <property type="term" value="C:cytoplasm"/>
    <property type="evidence" value="ECO:0007669"/>
    <property type="project" value="UniProtKB-SubCell"/>
</dbReference>
<dbReference type="InterPro" id="IPR028581">
    <property type="entry name" value="DeoC_typeI"/>
</dbReference>
<dbReference type="CDD" id="cd00959">
    <property type="entry name" value="DeoC"/>
    <property type="match status" value="1"/>
</dbReference>
<evidence type="ECO:0000256" key="7">
    <source>
        <dbReference type="HAMAP-Rule" id="MF_00114"/>
    </source>
</evidence>
<dbReference type="SMART" id="SM01133">
    <property type="entry name" value="DeoC"/>
    <property type="match status" value="1"/>
</dbReference>
<feature type="active site" description="Proton donor/acceptor" evidence="7">
    <location>
        <position position="180"/>
    </location>
</feature>
<dbReference type="PANTHER" id="PTHR10889:SF1">
    <property type="entry name" value="DEOXYRIBOSE-PHOSPHATE ALDOLASE"/>
    <property type="match status" value="1"/>
</dbReference>
<evidence type="ECO:0000313" key="9">
    <source>
        <dbReference type="Proteomes" id="UP000034569"/>
    </source>
</evidence>
<evidence type="ECO:0000256" key="1">
    <source>
        <dbReference type="ARBA" id="ARBA00010936"/>
    </source>
</evidence>
<evidence type="ECO:0000256" key="4">
    <source>
        <dbReference type="ARBA" id="ARBA00023270"/>
    </source>
</evidence>
<evidence type="ECO:0000256" key="6">
    <source>
        <dbReference type="ARBA" id="ARBA00056337"/>
    </source>
</evidence>
<evidence type="ECO:0000313" key="8">
    <source>
        <dbReference type="EMBL" id="KKU20598.1"/>
    </source>
</evidence>
<dbReference type="AlphaFoldDB" id="A0A0G1QS83"/>
<dbReference type="EC" id="4.1.2.4" evidence="7"/>
<sequence length="215" mass="22545">MNLARYIDHTNLKPTATPEDIKNLCGEAKKFGFKAVCVNSCYVALASELLKGSDVLVCAVAGFPLGAMSTAAKKFEAEEAVKDGAGEIDMVMNIGLAKDGDWKGIEEDILAVKQAARGAVLKVIIETCYLTDEEKIAACEAAVRAGAEFVKTSTGFGPAGATIEDVRLMKKAVEGKALVKAAGGVRDKATALAMIEAGADRLGTSNGVLIYDRVR</sequence>
<evidence type="ECO:0000256" key="5">
    <source>
        <dbReference type="ARBA" id="ARBA00048791"/>
    </source>
</evidence>
<name>A0A0G1QS83_9BACT</name>
<keyword evidence="2 7" id="KW-0963">Cytoplasm</keyword>
<dbReference type="GO" id="GO:0004139">
    <property type="term" value="F:deoxyribose-phosphate aldolase activity"/>
    <property type="evidence" value="ECO:0007669"/>
    <property type="project" value="UniProtKB-UniRule"/>
</dbReference>
<dbReference type="GO" id="GO:0006018">
    <property type="term" value="P:2-deoxyribose 1-phosphate catabolic process"/>
    <property type="evidence" value="ECO:0007669"/>
    <property type="project" value="UniProtKB-UniRule"/>
</dbReference>
<evidence type="ECO:0000256" key="2">
    <source>
        <dbReference type="ARBA" id="ARBA00022490"/>
    </source>
</evidence>
<dbReference type="InterPro" id="IPR011343">
    <property type="entry name" value="DeoC"/>
</dbReference>
<comment type="subcellular location">
    <subcellularLocation>
        <location evidence="7">Cytoplasm</location>
    </subcellularLocation>
</comment>
<dbReference type="GO" id="GO:0016052">
    <property type="term" value="P:carbohydrate catabolic process"/>
    <property type="evidence" value="ECO:0007669"/>
    <property type="project" value="TreeGrafter"/>
</dbReference>
<keyword evidence="4 7" id="KW-0704">Schiff base</keyword>
<dbReference type="PANTHER" id="PTHR10889">
    <property type="entry name" value="DEOXYRIBOSE-PHOSPHATE ALDOLASE"/>
    <property type="match status" value="1"/>
</dbReference>
<organism evidence="8 9">
    <name type="scientific">Candidatus Azambacteria bacterium GW2011_GWC1_46_13</name>
    <dbReference type="NCBI Taxonomy" id="1618619"/>
    <lineage>
        <taxon>Bacteria</taxon>
        <taxon>Candidatus Azamiibacteriota</taxon>
    </lineage>
</organism>